<keyword evidence="4" id="KW-1185">Reference proteome</keyword>
<accession>A0A518CVE2</accession>
<dbReference type="InterPro" id="IPR028994">
    <property type="entry name" value="Integrin_alpha_N"/>
</dbReference>
<name>A0A518CVE2_9BACT</name>
<dbReference type="Proteomes" id="UP000319342">
    <property type="component" value="Chromosome"/>
</dbReference>
<evidence type="ECO:0000313" key="3">
    <source>
        <dbReference type="EMBL" id="QDU83203.1"/>
    </source>
</evidence>
<keyword evidence="1 2" id="KW-0732">Signal</keyword>
<gene>
    <name evidence="3" type="ORF">Pla163_03010</name>
</gene>
<protein>
    <submittedName>
        <fullName evidence="3">FG-GAP repeat protein</fullName>
    </submittedName>
</protein>
<feature type="chain" id="PRO_5021879548" evidence="2">
    <location>
        <begin position="21"/>
        <end position="858"/>
    </location>
</feature>
<sequence precursor="true">MRFQTLAAPAAAALSFALLAGPLAAQTPCPDAADSVFLGGGTAGSAGVPSLGYEGSPIVGNPLRMRVTGARPNAHGCVGFSAFETPIAIPFFGATVHPGFPLFALELFVTDGDGRSPVLLDVPVVDASLCGVTFVAQGMIEDPNGPNGTAFTAGRRVELGVAGRDVPFVGRIYDFPLLARFVEGLWDLDGDGNLDVAGTTADGESIAIAHGDHEGGFDPPILIDADPDSGRVGVGDFDGDGTLDFVTANDDSSSLGCLLGQGSRAYQAPTAAAYPDLSFMALDLEVGDLDSDGHDDVVIVLRGPVSAENRCVVYWGSAVGLAGPGQVLLVEDLKEVEIADVDGDGALDIAVTWKEVQVLRNLGSRTFAAPVVTSLGGNISVFEFADWDGDGAADLVTFAPPGLGLYVRWGVGDGTFEPPVGVITAVGTWRWAFVDVEPGGHPELIVHERLEGRTTVLRLEPGRSVVVSSENLHELAGQTLSVADVDRDGMTDLVTFGALRDGITVHRGVADGGFEVPNPVTTMEYASRIGAADLDLDGDLDLVCTSVAVDALTIHLNDGEGGFSLPVNFRGLNNADRFVVARVDEGPVPDVLAIDNTGGRRLVVFLGIGDGAFTPPTAVDLESRPLAIAALDTHPERVVAITTDSATLELRSLESDGSLSAPFVLDLATGDGRELIFGDLDADGDKDLVVATEDLAGIEVFINDGVGGFTPGAVFDPSFEVFQNFGELALYDDDTDGNLDLLAGVLGPDRALIVVHGNGAGSFDGAEIVEGKGAIRLAVGDIDGDGWDELVTADFWTGDIALVRGGGASGLDARLRFDGGGRVGDFVIGDFNGDGLDDLAASNFERARIAVLLNRTFR</sequence>
<dbReference type="Gene3D" id="2.130.10.130">
    <property type="entry name" value="Integrin alpha, N-terminal"/>
    <property type="match status" value="1"/>
</dbReference>
<dbReference type="InterPro" id="IPR013517">
    <property type="entry name" value="FG-GAP"/>
</dbReference>
<organism evidence="3 4">
    <name type="scientific">Rohdeia mirabilis</name>
    <dbReference type="NCBI Taxonomy" id="2528008"/>
    <lineage>
        <taxon>Bacteria</taxon>
        <taxon>Pseudomonadati</taxon>
        <taxon>Planctomycetota</taxon>
        <taxon>Planctomycetia</taxon>
        <taxon>Planctomycetia incertae sedis</taxon>
        <taxon>Rohdeia</taxon>
    </lineage>
</organism>
<dbReference type="Pfam" id="PF13517">
    <property type="entry name" value="FG-GAP_3"/>
    <property type="match status" value="3"/>
</dbReference>
<reference evidence="3 4" key="1">
    <citation type="submission" date="2019-02" db="EMBL/GenBank/DDBJ databases">
        <title>Deep-cultivation of Planctomycetes and their phenomic and genomic characterization uncovers novel biology.</title>
        <authorList>
            <person name="Wiegand S."/>
            <person name="Jogler M."/>
            <person name="Boedeker C."/>
            <person name="Pinto D."/>
            <person name="Vollmers J."/>
            <person name="Rivas-Marin E."/>
            <person name="Kohn T."/>
            <person name="Peeters S.H."/>
            <person name="Heuer A."/>
            <person name="Rast P."/>
            <person name="Oberbeckmann S."/>
            <person name="Bunk B."/>
            <person name="Jeske O."/>
            <person name="Meyerdierks A."/>
            <person name="Storesund J.E."/>
            <person name="Kallscheuer N."/>
            <person name="Luecker S."/>
            <person name="Lage O.M."/>
            <person name="Pohl T."/>
            <person name="Merkel B.J."/>
            <person name="Hornburger P."/>
            <person name="Mueller R.-W."/>
            <person name="Bruemmer F."/>
            <person name="Labrenz M."/>
            <person name="Spormann A.M."/>
            <person name="Op den Camp H."/>
            <person name="Overmann J."/>
            <person name="Amann R."/>
            <person name="Jetten M.S.M."/>
            <person name="Mascher T."/>
            <person name="Medema M.H."/>
            <person name="Devos D.P."/>
            <person name="Kaster A.-K."/>
            <person name="Ovreas L."/>
            <person name="Rohde M."/>
            <person name="Galperin M.Y."/>
            <person name="Jogler C."/>
        </authorList>
    </citation>
    <scope>NUCLEOTIDE SEQUENCE [LARGE SCALE GENOMIC DNA]</scope>
    <source>
        <strain evidence="3 4">Pla163</strain>
    </source>
</reference>
<dbReference type="SUPFAM" id="SSF69318">
    <property type="entry name" value="Integrin alpha N-terminal domain"/>
    <property type="match status" value="2"/>
</dbReference>
<evidence type="ECO:0000256" key="2">
    <source>
        <dbReference type="SAM" id="SignalP"/>
    </source>
</evidence>
<feature type="signal peptide" evidence="2">
    <location>
        <begin position="1"/>
        <end position="20"/>
    </location>
</feature>
<dbReference type="EMBL" id="CP036290">
    <property type="protein sequence ID" value="QDU83203.1"/>
    <property type="molecule type" value="Genomic_DNA"/>
</dbReference>
<dbReference type="PANTHER" id="PTHR46580">
    <property type="entry name" value="SENSOR KINASE-RELATED"/>
    <property type="match status" value="1"/>
</dbReference>
<proteinExistence type="predicted"/>
<evidence type="ECO:0000313" key="4">
    <source>
        <dbReference type="Proteomes" id="UP000319342"/>
    </source>
</evidence>
<evidence type="ECO:0000256" key="1">
    <source>
        <dbReference type="ARBA" id="ARBA00022729"/>
    </source>
</evidence>
<dbReference type="AlphaFoldDB" id="A0A518CVE2"/>